<dbReference type="AlphaFoldDB" id="A0A8E2F3V9"/>
<feature type="non-terminal residue" evidence="8">
    <location>
        <position position="1"/>
    </location>
</feature>
<dbReference type="Proteomes" id="UP000250140">
    <property type="component" value="Unassembled WGS sequence"/>
</dbReference>
<keyword evidence="9" id="KW-1185">Reference proteome</keyword>
<dbReference type="GO" id="GO:0004497">
    <property type="term" value="F:monooxygenase activity"/>
    <property type="evidence" value="ECO:0007669"/>
    <property type="project" value="UniProtKB-KW"/>
</dbReference>
<dbReference type="OrthoDB" id="1470350at2759"/>
<comment type="cofactor">
    <cofactor evidence="6">
        <name>heme</name>
        <dbReference type="ChEBI" id="CHEBI:30413"/>
    </cofactor>
</comment>
<evidence type="ECO:0000256" key="3">
    <source>
        <dbReference type="ARBA" id="ARBA00023002"/>
    </source>
</evidence>
<dbReference type="PRINTS" id="PR00463">
    <property type="entry name" value="EP450I"/>
</dbReference>
<dbReference type="GO" id="GO:0016705">
    <property type="term" value="F:oxidoreductase activity, acting on paired donors, with incorporation or reduction of molecular oxygen"/>
    <property type="evidence" value="ECO:0007669"/>
    <property type="project" value="InterPro"/>
</dbReference>
<evidence type="ECO:0000313" key="9">
    <source>
        <dbReference type="Proteomes" id="UP000250140"/>
    </source>
</evidence>
<proteinExistence type="inferred from homology"/>
<name>A0A8E2F3V9_9PEZI</name>
<dbReference type="InterPro" id="IPR050364">
    <property type="entry name" value="Cytochrome_P450_fung"/>
</dbReference>
<dbReference type="InterPro" id="IPR002401">
    <property type="entry name" value="Cyt_P450_E_grp-I"/>
</dbReference>
<feature type="binding site" description="axial binding residue" evidence="6">
    <location>
        <position position="78"/>
    </location>
    <ligand>
        <name>heme</name>
        <dbReference type="ChEBI" id="CHEBI:30413"/>
    </ligand>
    <ligandPart>
        <name>Fe</name>
        <dbReference type="ChEBI" id="CHEBI:18248"/>
    </ligandPart>
</feature>
<organism evidence="8 9">
    <name type="scientific">Glonium stellatum</name>
    <dbReference type="NCBI Taxonomy" id="574774"/>
    <lineage>
        <taxon>Eukaryota</taxon>
        <taxon>Fungi</taxon>
        <taxon>Dikarya</taxon>
        <taxon>Ascomycota</taxon>
        <taxon>Pezizomycotina</taxon>
        <taxon>Dothideomycetes</taxon>
        <taxon>Pleosporomycetidae</taxon>
        <taxon>Gloniales</taxon>
        <taxon>Gloniaceae</taxon>
        <taxon>Glonium</taxon>
    </lineage>
</organism>
<keyword evidence="2 6" id="KW-0479">Metal-binding</keyword>
<keyword evidence="5" id="KW-0503">Monooxygenase</keyword>
<keyword evidence="4 6" id="KW-0408">Iron</keyword>
<evidence type="ECO:0000256" key="5">
    <source>
        <dbReference type="ARBA" id="ARBA00023033"/>
    </source>
</evidence>
<evidence type="ECO:0000256" key="2">
    <source>
        <dbReference type="ARBA" id="ARBA00022723"/>
    </source>
</evidence>
<evidence type="ECO:0000313" key="8">
    <source>
        <dbReference type="EMBL" id="OCL10126.1"/>
    </source>
</evidence>
<dbReference type="Pfam" id="PF00067">
    <property type="entry name" value="p450"/>
    <property type="match status" value="1"/>
</dbReference>
<gene>
    <name evidence="8" type="ORF">AOQ84DRAFT_289893</name>
</gene>
<dbReference type="InterPro" id="IPR001128">
    <property type="entry name" value="Cyt_P450"/>
</dbReference>
<comment type="similarity">
    <text evidence="1">Belongs to the cytochrome P450 family.</text>
</comment>
<accession>A0A8E2F3V9</accession>
<reference evidence="8 9" key="1">
    <citation type="journal article" date="2016" name="Nat. Commun.">
        <title>Ectomycorrhizal ecology is imprinted in the genome of the dominant symbiotic fungus Cenococcum geophilum.</title>
        <authorList>
            <consortium name="DOE Joint Genome Institute"/>
            <person name="Peter M."/>
            <person name="Kohler A."/>
            <person name="Ohm R.A."/>
            <person name="Kuo A."/>
            <person name="Krutzmann J."/>
            <person name="Morin E."/>
            <person name="Arend M."/>
            <person name="Barry K.W."/>
            <person name="Binder M."/>
            <person name="Choi C."/>
            <person name="Clum A."/>
            <person name="Copeland A."/>
            <person name="Grisel N."/>
            <person name="Haridas S."/>
            <person name="Kipfer T."/>
            <person name="LaButti K."/>
            <person name="Lindquist E."/>
            <person name="Lipzen A."/>
            <person name="Maire R."/>
            <person name="Meier B."/>
            <person name="Mihaltcheva S."/>
            <person name="Molinier V."/>
            <person name="Murat C."/>
            <person name="Poggeler S."/>
            <person name="Quandt C.A."/>
            <person name="Sperisen C."/>
            <person name="Tritt A."/>
            <person name="Tisserant E."/>
            <person name="Crous P.W."/>
            <person name="Henrissat B."/>
            <person name="Nehls U."/>
            <person name="Egli S."/>
            <person name="Spatafora J.W."/>
            <person name="Grigoriev I.V."/>
            <person name="Martin F.M."/>
        </authorList>
    </citation>
    <scope>NUCLEOTIDE SEQUENCE [LARGE SCALE GENOMIC DNA]</scope>
    <source>
        <strain evidence="8 9">CBS 207.34</strain>
    </source>
</reference>
<keyword evidence="3" id="KW-0560">Oxidoreductase</keyword>
<dbReference type="SUPFAM" id="SSF48264">
    <property type="entry name" value="Cytochrome P450"/>
    <property type="match status" value="1"/>
</dbReference>
<evidence type="ECO:0000256" key="6">
    <source>
        <dbReference type="PIRSR" id="PIRSR602401-1"/>
    </source>
</evidence>
<dbReference type="GO" id="GO:0020037">
    <property type="term" value="F:heme binding"/>
    <property type="evidence" value="ECO:0007669"/>
    <property type="project" value="InterPro"/>
</dbReference>
<dbReference type="PANTHER" id="PTHR46300">
    <property type="entry name" value="P450, PUTATIVE (EUROFUNG)-RELATED-RELATED"/>
    <property type="match status" value="1"/>
</dbReference>
<evidence type="ECO:0000256" key="4">
    <source>
        <dbReference type="ARBA" id="ARBA00023004"/>
    </source>
</evidence>
<dbReference type="EMBL" id="KV749305">
    <property type="protein sequence ID" value="OCL10126.1"/>
    <property type="molecule type" value="Genomic_DNA"/>
</dbReference>
<feature type="compositionally biased region" description="Basic and acidic residues" evidence="7">
    <location>
        <begin position="35"/>
        <end position="48"/>
    </location>
</feature>
<dbReference type="InterPro" id="IPR036396">
    <property type="entry name" value="Cyt_P450_sf"/>
</dbReference>
<evidence type="ECO:0000256" key="7">
    <source>
        <dbReference type="SAM" id="MobiDB-lite"/>
    </source>
</evidence>
<evidence type="ECO:0000256" key="1">
    <source>
        <dbReference type="ARBA" id="ARBA00010617"/>
    </source>
</evidence>
<dbReference type="PANTHER" id="PTHR46300:SF2">
    <property type="entry name" value="CYTOCHROME P450 MONOOXYGENASE ALNH-RELATED"/>
    <property type="match status" value="1"/>
</dbReference>
<keyword evidence="6" id="KW-0349">Heme</keyword>
<protein>
    <submittedName>
        <fullName evidence="8">Cytochrome P450</fullName>
    </submittedName>
</protein>
<feature type="region of interest" description="Disordered" evidence="7">
    <location>
        <begin position="33"/>
        <end position="65"/>
    </location>
</feature>
<dbReference type="GO" id="GO:0005506">
    <property type="term" value="F:iron ion binding"/>
    <property type="evidence" value="ECO:0007669"/>
    <property type="project" value="InterPro"/>
</dbReference>
<sequence>VPHATSKDGEYMGYKIPAGAGLINNVWAINNGENRTPEPRRFNPDRYSGDTAWSGESAASSDPSKRDHFNFGAGCRICPSLHIADRSLFLAIARLAWAFKLSGSLDANGVPIPIERDALEPGYVVSCPEFP</sequence>
<dbReference type="Gene3D" id="1.10.630.10">
    <property type="entry name" value="Cytochrome P450"/>
    <property type="match status" value="1"/>
</dbReference>